<gene>
    <name evidence="4" type="ORF">KGQ19_20410</name>
</gene>
<sequence length="256" mass="26473">MRITRLSSRSGRFAAAAALLLGVGVVAASGAGATGGAAPVRPGHATVVAADAAAPGVAPDVHAAAATAANPCGYVPSVPADDFKGIPQFDAKKAAQPYSVVFHTSQGDITVKALTSAAPCTTNSFRFLIEHGYYNGTHCHRLTTQRLWVLQCGDPTGTGSGGPGYSFNDENLAGATYPAGTVAMANAGPNTNGSQFFFTWKDTKLQPNYTPFGVVTSGMDVLQKIAAAGEDDQNAVGDGYPNDFVQFHHVRIRTDR</sequence>
<dbReference type="PANTHER" id="PTHR45625">
    <property type="entry name" value="PEPTIDYL-PROLYL CIS-TRANS ISOMERASE-RELATED"/>
    <property type="match status" value="1"/>
</dbReference>
<dbReference type="PANTHER" id="PTHR45625:SF3">
    <property type="entry name" value="PEPTIDYL-PROLYL CIS-TRANS ISOMERASE B-RELATED"/>
    <property type="match status" value="1"/>
</dbReference>
<feature type="chain" id="PRO_5044981024" description="Peptidyl-prolyl cis-trans isomerase" evidence="2">
    <location>
        <begin position="29"/>
        <end position="256"/>
    </location>
</feature>
<dbReference type="Gene3D" id="2.40.100.10">
    <property type="entry name" value="Cyclophilin-like"/>
    <property type="match status" value="1"/>
</dbReference>
<dbReference type="EC" id="5.2.1.8" evidence="2"/>
<comment type="similarity">
    <text evidence="2">Belongs to the cyclophilin-type PPIase family.</text>
</comment>
<dbReference type="Pfam" id="PF00160">
    <property type="entry name" value="Pro_isomerase"/>
    <property type="match status" value="1"/>
</dbReference>
<organism evidence="4 5">
    <name type="scientific">Catenulispora pinistramenti</name>
    <dbReference type="NCBI Taxonomy" id="2705254"/>
    <lineage>
        <taxon>Bacteria</taxon>
        <taxon>Bacillati</taxon>
        <taxon>Actinomycetota</taxon>
        <taxon>Actinomycetes</taxon>
        <taxon>Catenulisporales</taxon>
        <taxon>Catenulisporaceae</taxon>
        <taxon>Catenulispora</taxon>
    </lineage>
</organism>
<dbReference type="GO" id="GO:0016853">
    <property type="term" value="F:isomerase activity"/>
    <property type="evidence" value="ECO:0007669"/>
    <property type="project" value="UniProtKB-KW"/>
</dbReference>
<dbReference type="SUPFAM" id="SSF50891">
    <property type="entry name" value="Cyclophilin-like"/>
    <property type="match status" value="1"/>
</dbReference>
<dbReference type="InterPro" id="IPR002130">
    <property type="entry name" value="Cyclophilin-type_PPIase_dom"/>
</dbReference>
<protein>
    <recommendedName>
        <fullName evidence="2">Peptidyl-prolyl cis-trans isomerase</fullName>
        <shortName evidence="2">PPIase</shortName>
        <ecNumber evidence="2">5.2.1.8</ecNumber>
    </recommendedName>
</protein>
<comment type="caution">
    <text evidence="4">The sequence shown here is derived from an EMBL/GenBank/DDBJ whole genome shotgun (WGS) entry which is preliminary data.</text>
</comment>
<reference evidence="4 5" key="1">
    <citation type="submission" date="2020-02" db="EMBL/GenBank/DDBJ databases">
        <title>Acidophilic actinobacteria isolated from forest soil.</title>
        <authorList>
            <person name="Golinska P."/>
        </authorList>
    </citation>
    <scope>NUCLEOTIDE SEQUENCE [LARGE SCALE GENOMIC DNA]</scope>
    <source>
        <strain evidence="4 5">NL8</strain>
    </source>
</reference>
<name>A0ABS5KT61_9ACTN</name>
<keyword evidence="2" id="KW-0732">Signal</keyword>
<dbReference type="PRINTS" id="PR00153">
    <property type="entry name" value="CSAPPISMRASE"/>
</dbReference>
<comment type="function">
    <text evidence="1 2">PPIases accelerate the folding of proteins. It catalyzes the cis-trans isomerization of proline imidic peptide bonds in oligopeptides.</text>
</comment>
<evidence type="ECO:0000259" key="3">
    <source>
        <dbReference type="PROSITE" id="PS50072"/>
    </source>
</evidence>
<feature type="signal peptide" evidence="2">
    <location>
        <begin position="1"/>
        <end position="28"/>
    </location>
</feature>
<feature type="domain" description="PPIase cyclophilin-type" evidence="3">
    <location>
        <begin position="101"/>
        <end position="252"/>
    </location>
</feature>
<dbReference type="CDD" id="cd00317">
    <property type="entry name" value="cyclophilin"/>
    <property type="match status" value="1"/>
</dbReference>
<accession>A0ABS5KT61</accession>
<comment type="catalytic activity">
    <reaction evidence="2">
        <text>[protein]-peptidylproline (omega=180) = [protein]-peptidylproline (omega=0)</text>
        <dbReference type="Rhea" id="RHEA:16237"/>
        <dbReference type="Rhea" id="RHEA-COMP:10747"/>
        <dbReference type="Rhea" id="RHEA-COMP:10748"/>
        <dbReference type="ChEBI" id="CHEBI:83833"/>
        <dbReference type="ChEBI" id="CHEBI:83834"/>
        <dbReference type="EC" id="5.2.1.8"/>
    </reaction>
</comment>
<evidence type="ECO:0000313" key="4">
    <source>
        <dbReference type="EMBL" id="MBS2549230.1"/>
    </source>
</evidence>
<proteinExistence type="inferred from homology"/>
<dbReference type="RefSeq" id="WP_212010794.1">
    <property type="nucleotide sequence ID" value="NZ_JAAFYZ010000066.1"/>
</dbReference>
<keyword evidence="2" id="KW-0697">Rotamase</keyword>
<keyword evidence="2 4" id="KW-0413">Isomerase</keyword>
<evidence type="ECO:0000256" key="2">
    <source>
        <dbReference type="RuleBase" id="RU363019"/>
    </source>
</evidence>
<dbReference type="Proteomes" id="UP000730482">
    <property type="component" value="Unassembled WGS sequence"/>
</dbReference>
<evidence type="ECO:0000313" key="5">
    <source>
        <dbReference type="Proteomes" id="UP000730482"/>
    </source>
</evidence>
<dbReference type="EMBL" id="JAAFYZ010000066">
    <property type="protein sequence ID" value="MBS2549230.1"/>
    <property type="molecule type" value="Genomic_DNA"/>
</dbReference>
<dbReference type="PROSITE" id="PS50072">
    <property type="entry name" value="CSA_PPIASE_2"/>
    <property type="match status" value="1"/>
</dbReference>
<dbReference type="InterPro" id="IPR029000">
    <property type="entry name" value="Cyclophilin-like_dom_sf"/>
</dbReference>
<evidence type="ECO:0000256" key="1">
    <source>
        <dbReference type="ARBA" id="ARBA00002388"/>
    </source>
</evidence>
<keyword evidence="5" id="KW-1185">Reference proteome</keyword>
<dbReference type="InterPro" id="IPR044666">
    <property type="entry name" value="Cyclophilin_A-like"/>
</dbReference>